<proteinExistence type="predicted"/>
<dbReference type="Gene3D" id="1.10.10.10">
    <property type="entry name" value="Winged helix-like DNA-binding domain superfamily/Winged helix DNA-binding domain"/>
    <property type="match status" value="1"/>
</dbReference>
<dbReference type="SMART" id="SM00345">
    <property type="entry name" value="HTH_GNTR"/>
    <property type="match status" value="1"/>
</dbReference>
<evidence type="ECO:0000256" key="1">
    <source>
        <dbReference type="ARBA" id="ARBA00023015"/>
    </source>
</evidence>
<gene>
    <name evidence="5" type="ORF">AKL17_3197</name>
</gene>
<evidence type="ECO:0000259" key="4">
    <source>
        <dbReference type="PROSITE" id="PS50949"/>
    </source>
</evidence>
<dbReference type="KEGG" id="daa:AKL17_3197"/>
<dbReference type="InterPro" id="IPR011711">
    <property type="entry name" value="GntR_C"/>
</dbReference>
<dbReference type="CDD" id="cd07377">
    <property type="entry name" value="WHTH_GntR"/>
    <property type="match status" value="1"/>
</dbReference>
<dbReference type="STRING" id="1335048.AKL17_3197"/>
<dbReference type="Pfam" id="PF07729">
    <property type="entry name" value="FCD"/>
    <property type="match status" value="1"/>
</dbReference>
<dbReference type="PROSITE" id="PS50949">
    <property type="entry name" value="HTH_GNTR"/>
    <property type="match status" value="1"/>
</dbReference>
<dbReference type="PANTHER" id="PTHR43537:SF44">
    <property type="entry name" value="GNTR FAMILY REGULATORY PROTEIN"/>
    <property type="match status" value="1"/>
</dbReference>
<dbReference type="InterPro" id="IPR008920">
    <property type="entry name" value="TF_FadR/GntR_C"/>
</dbReference>
<dbReference type="GO" id="GO:0003677">
    <property type="term" value="F:DNA binding"/>
    <property type="evidence" value="ECO:0007669"/>
    <property type="project" value="UniProtKB-KW"/>
</dbReference>
<keyword evidence="1" id="KW-0805">Transcription regulation</keyword>
<dbReference type="EMBL" id="CP012661">
    <property type="protein sequence ID" value="AMY70429.1"/>
    <property type="molecule type" value="Genomic_DNA"/>
</dbReference>
<evidence type="ECO:0000313" key="5">
    <source>
        <dbReference type="EMBL" id="AMY70429.1"/>
    </source>
</evidence>
<dbReference type="SUPFAM" id="SSF48008">
    <property type="entry name" value="GntR ligand-binding domain-like"/>
    <property type="match status" value="1"/>
</dbReference>
<dbReference type="PANTHER" id="PTHR43537">
    <property type="entry name" value="TRANSCRIPTIONAL REGULATOR, GNTR FAMILY"/>
    <property type="match status" value="1"/>
</dbReference>
<evidence type="ECO:0000256" key="3">
    <source>
        <dbReference type="ARBA" id="ARBA00023163"/>
    </source>
</evidence>
<dbReference type="OrthoDB" id="9028214at2"/>
<dbReference type="AlphaFoldDB" id="A0A161GWZ4"/>
<dbReference type="Proteomes" id="UP000076128">
    <property type="component" value="Chromosome"/>
</dbReference>
<evidence type="ECO:0000313" key="6">
    <source>
        <dbReference type="Proteomes" id="UP000076128"/>
    </source>
</evidence>
<dbReference type="SMART" id="SM00895">
    <property type="entry name" value="FCD"/>
    <property type="match status" value="1"/>
</dbReference>
<sequence>MSGLLLDGLNEARVRNSHGQVVEGIGRAIVSGTYPPDTILPRDEELASQFGVSRTVLREAMKTLTAKGMIVARTRVGTKVRPRPDWNLFDAELLIWHLDTQAGMEFLDQLYEMRLTMEPAAAAMAAHRAGAGDIETLYTHVEAMRTAEGDKAFALADLALHRAIIKASGNVFMHSVGTLIEAALLTAFRLSSPSSEPAIQQDVSAAHLQIVEAIARRDPAAAEQAMRNVILFGQRRISDVVS</sequence>
<dbReference type="Pfam" id="PF00392">
    <property type="entry name" value="GntR"/>
    <property type="match status" value="1"/>
</dbReference>
<dbReference type="InterPro" id="IPR036388">
    <property type="entry name" value="WH-like_DNA-bd_sf"/>
</dbReference>
<evidence type="ECO:0000256" key="2">
    <source>
        <dbReference type="ARBA" id="ARBA00023125"/>
    </source>
</evidence>
<keyword evidence="6" id="KW-1185">Reference proteome</keyword>
<dbReference type="SUPFAM" id="SSF46785">
    <property type="entry name" value="Winged helix' DNA-binding domain"/>
    <property type="match status" value="1"/>
</dbReference>
<keyword evidence="2" id="KW-0238">DNA-binding</keyword>
<accession>A0A161GWZ4</accession>
<feature type="domain" description="HTH gntR-type" evidence="4">
    <location>
        <begin position="15"/>
        <end position="83"/>
    </location>
</feature>
<dbReference type="PRINTS" id="PR00035">
    <property type="entry name" value="HTHGNTR"/>
</dbReference>
<dbReference type="InterPro" id="IPR000524">
    <property type="entry name" value="Tscrpt_reg_HTH_GntR"/>
</dbReference>
<dbReference type="PATRIC" id="fig|1335048.3.peg.3322"/>
<organism evidence="5 6">
    <name type="scientific">Frigidibacter mobilis</name>
    <dbReference type="NCBI Taxonomy" id="1335048"/>
    <lineage>
        <taxon>Bacteria</taxon>
        <taxon>Pseudomonadati</taxon>
        <taxon>Pseudomonadota</taxon>
        <taxon>Alphaproteobacteria</taxon>
        <taxon>Rhodobacterales</taxon>
        <taxon>Paracoccaceae</taxon>
        <taxon>Frigidibacter</taxon>
    </lineage>
</organism>
<dbReference type="InterPro" id="IPR036390">
    <property type="entry name" value="WH_DNA-bd_sf"/>
</dbReference>
<protein>
    <submittedName>
        <fullName evidence="5">GntR family transcriptional regulator</fullName>
    </submittedName>
</protein>
<name>A0A161GWZ4_9RHOB</name>
<dbReference type="GO" id="GO:0003700">
    <property type="term" value="F:DNA-binding transcription factor activity"/>
    <property type="evidence" value="ECO:0007669"/>
    <property type="project" value="InterPro"/>
</dbReference>
<dbReference type="Gene3D" id="1.20.120.530">
    <property type="entry name" value="GntR ligand-binding domain-like"/>
    <property type="match status" value="1"/>
</dbReference>
<dbReference type="RefSeq" id="WP_066815007.1">
    <property type="nucleotide sequence ID" value="NZ_CP012661.1"/>
</dbReference>
<keyword evidence="3" id="KW-0804">Transcription</keyword>
<reference evidence="5 6" key="1">
    <citation type="submission" date="2015-09" db="EMBL/GenBank/DDBJ databases">
        <title>Complete genome sequence of Defluviimonas alba cai42t isolated from an oilfield in Xinjiang.</title>
        <authorList>
            <person name="Geng S."/>
            <person name="Pan X."/>
            <person name="Wu X."/>
        </authorList>
    </citation>
    <scope>NUCLEOTIDE SEQUENCE [LARGE SCALE GENOMIC DNA]</scope>
    <source>
        <strain evidence="6">cai42</strain>
    </source>
</reference>